<evidence type="ECO:0000256" key="5">
    <source>
        <dbReference type="ARBA" id="ARBA00038359"/>
    </source>
</evidence>
<comment type="subcellular location">
    <subcellularLocation>
        <location evidence="1">Membrane</location>
        <topology evidence="1">Multi-pass membrane protein</topology>
    </subcellularLocation>
</comment>
<dbReference type="EMBL" id="ML978247">
    <property type="protein sequence ID" value="KAF2026246.1"/>
    <property type="molecule type" value="Genomic_DNA"/>
</dbReference>
<dbReference type="PANTHER" id="PTHR33048">
    <property type="entry name" value="PTH11-LIKE INTEGRAL MEMBRANE PROTEIN (AFU_ORTHOLOGUE AFUA_5G11245)"/>
    <property type="match status" value="1"/>
</dbReference>
<evidence type="ECO:0000256" key="4">
    <source>
        <dbReference type="ARBA" id="ARBA00023136"/>
    </source>
</evidence>
<dbReference type="Proteomes" id="UP000799777">
    <property type="component" value="Unassembled WGS sequence"/>
</dbReference>
<gene>
    <name evidence="9" type="ORF">EK21DRAFT_103407</name>
</gene>
<keyword evidence="2 7" id="KW-0812">Transmembrane</keyword>
<feature type="domain" description="Rhodopsin" evidence="8">
    <location>
        <begin position="3"/>
        <end position="193"/>
    </location>
</feature>
<evidence type="ECO:0000259" key="8">
    <source>
        <dbReference type="Pfam" id="PF20684"/>
    </source>
</evidence>
<feature type="compositionally biased region" description="Basic and acidic residues" evidence="6">
    <location>
        <begin position="227"/>
        <end position="236"/>
    </location>
</feature>
<feature type="transmembrane region" description="Helical" evidence="7">
    <location>
        <begin position="34"/>
        <end position="58"/>
    </location>
</feature>
<evidence type="ECO:0000256" key="1">
    <source>
        <dbReference type="ARBA" id="ARBA00004141"/>
    </source>
</evidence>
<keyword evidence="3 7" id="KW-1133">Transmembrane helix</keyword>
<feature type="region of interest" description="Disordered" evidence="6">
    <location>
        <begin position="215"/>
        <end position="236"/>
    </location>
</feature>
<feature type="transmembrane region" description="Helical" evidence="7">
    <location>
        <begin position="5"/>
        <end position="22"/>
    </location>
</feature>
<keyword evidence="10" id="KW-1185">Reference proteome</keyword>
<accession>A0A9P4H1P6</accession>
<dbReference type="AlphaFoldDB" id="A0A9P4H1P6"/>
<reference evidence="9" key="1">
    <citation type="journal article" date="2020" name="Stud. Mycol.">
        <title>101 Dothideomycetes genomes: a test case for predicting lifestyles and emergence of pathogens.</title>
        <authorList>
            <person name="Haridas S."/>
            <person name="Albert R."/>
            <person name="Binder M."/>
            <person name="Bloem J."/>
            <person name="Labutti K."/>
            <person name="Salamov A."/>
            <person name="Andreopoulos B."/>
            <person name="Baker S."/>
            <person name="Barry K."/>
            <person name="Bills G."/>
            <person name="Bluhm B."/>
            <person name="Cannon C."/>
            <person name="Castanera R."/>
            <person name="Culley D."/>
            <person name="Daum C."/>
            <person name="Ezra D."/>
            <person name="Gonzalez J."/>
            <person name="Henrissat B."/>
            <person name="Kuo A."/>
            <person name="Liang C."/>
            <person name="Lipzen A."/>
            <person name="Lutzoni F."/>
            <person name="Magnuson J."/>
            <person name="Mondo S."/>
            <person name="Nolan M."/>
            <person name="Ohm R."/>
            <person name="Pangilinan J."/>
            <person name="Park H.-J."/>
            <person name="Ramirez L."/>
            <person name="Alfaro M."/>
            <person name="Sun H."/>
            <person name="Tritt A."/>
            <person name="Yoshinaga Y."/>
            <person name="Zwiers L.-H."/>
            <person name="Turgeon B."/>
            <person name="Goodwin S."/>
            <person name="Spatafora J."/>
            <person name="Crous P."/>
            <person name="Grigoriev I."/>
        </authorList>
    </citation>
    <scope>NUCLEOTIDE SEQUENCE</scope>
    <source>
        <strain evidence="9">CBS 110217</strain>
    </source>
</reference>
<feature type="transmembrane region" description="Helical" evidence="7">
    <location>
        <begin position="122"/>
        <end position="144"/>
    </location>
</feature>
<protein>
    <recommendedName>
        <fullName evidence="8">Rhodopsin domain-containing protein</fullName>
    </recommendedName>
</protein>
<evidence type="ECO:0000313" key="9">
    <source>
        <dbReference type="EMBL" id="KAF2026246.1"/>
    </source>
</evidence>
<evidence type="ECO:0000256" key="2">
    <source>
        <dbReference type="ARBA" id="ARBA00022692"/>
    </source>
</evidence>
<organism evidence="9 10">
    <name type="scientific">Setomelanomma holmii</name>
    <dbReference type="NCBI Taxonomy" id="210430"/>
    <lineage>
        <taxon>Eukaryota</taxon>
        <taxon>Fungi</taxon>
        <taxon>Dikarya</taxon>
        <taxon>Ascomycota</taxon>
        <taxon>Pezizomycotina</taxon>
        <taxon>Dothideomycetes</taxon>
        <taxon>Pleosporomycetidae</taxon>
        <taxon>Pleosporales</taxon>
        <taxon>Pleosporineae</taxon>
        <taxon>Phaeosphaeriaceae</taxon>
        <taxon>Setomelanomma</taxon>
    </lineage>
</organism>
<evidence type="ECO:0000256" key="7">
    <source>
        <dbReference type="SAM" id="Phobius"/>
    </source>
</evidence>
<evidence type="ECO:0000256" key="6">
    <source>
        <dbReference type="SAM" id="MobiDB-lite"/>
    </source>
</evidence>
<sequence length="236" mass="26915">MAIEVIYICTTTLIKLSILCFYRRLTSSAISRPLLITIWISIIFVAAYGISCTLALIFHCNPIEAYWYRFTTSWLRTHSYKCVDEAAFLVAVISISTAQDFLACILPTFVVRKLRLPLRQKIALAAIFLTGLAVCAIGALRVHYAHKLVYYTRINPSPTYDITWDAMPSWVATSVEANVALICASAPALKIYFHGWLNVSGYRPRSFGWYKPMGRDESERARRKNQRKEDRVPQYA</sequence>
<dbReference type="GO" id="GO:0016020">
    <property type="term" value="C:membrane"/>
    <property type="evidence" value="ECO:0007669"/>
    <property type="project" value="UniProtKB-SubCell"/>
</dbReference>
<dbReference type="InterPro" id="IPR049326">
    <property type="entry name" value="Rhodopsin_dom_fungi"/>
</dbReference>
<comment type="similarity">
    <text evidence="5">Belongs to the SAT4 family.</text>
</comment>
<dbReference type="OrthoDB" id="5329176at2759"/>
<dbReference type="Pfam" id="PF20684">
    <property type="entry name" value="Fung_rhodopsin"/>
    <property type="match status" value="1"/>
</dbReference>
<comment type="caution">
    <text evidence="9">The sequence shown here is derived from an EMBL/GenBank/DDBJ whole genome shotgun (WGS) entry which is preliminary data.</text>
</comment>
<keyword evidence="4 7" id="KW-0472">Membrane</keyword>
<feature type="transmembrane region" description="Helical" evidence="7">
    <location>
        <begin position="86"/>
        <end position="110"/>
    </location>
</feature>
<dbReference type="InterPro" id="IPR052337">
    <property type="entry name" value="SAT4-like"/>
</dbReference>
<name>A0A9P4H1P6_9PLEO</name>
<evidence type="ECO:0000256" key="3">
    <source>
        <dbReference type="ARBA" id="ARBA00022989"/>
    </source>
</evidence>
<dbReference type="PANTHER" id="PTHR33048:SF129">
    <property type="entry name" value="INTEGRAL MEMBRANE PROTEIN-RELATED"/>
    <property type="match status" value="1"/>
</dbReference>
<proteinExistence type="inferred from homology"/>
<evidence type="ECO:0000313" key="10">
    <source>
        <dbReference type="Proteomes" id="UP000799777"/>
    </source>
</evidence>